<dbReference type="PANTHER" id="PTHR47197">
    <property type="entry name" value="PROTEIN NIRF"/>
    <property type="match status" value="1"/>
</dbReference>
<reference evidence="2 3" key="1">
    <citation type="submission" date="2023-02" db="EMBL/GenBank/DDBJ databases">
        <title>Genome sequence of Mucilaginibacter jinjuensis strain KACC 16571.</title>
        <authorList>
            <person name="Kim S."/>
            <person name="Heo J."/>
            <person name="Kwon S.-W."/>
        </authorList>
    </citation>
    <scope>NUCLEOTIDE SEQUENCE [LARGE SCALE GENOMIC DNA]</scope>
    <source>
        <strain evidence="2 3">KACC 16571</strain>
    </source>
</reference>
<dbReference type="EMBL" id="CP117167">
    <property type="protein sequence ID" value="WCT11112.1"/>
    <property type="molecule type" value="Genomic_DNA"/>
</dbReference>
<gene>
    <name evidence="2" type="ORF">PQO05_20440</name>
</gene>
<feature type="chain" id="PRO_5047548964" evidence="1">
    <location>
        <begin position="24"/>
        <end position="334"/>
    </location>
</feature>
<accession>A0ABY7T5W9</accession>
<keyword evidence="1" id="KW-0732">Signal</keyword>
<evidence type="ECO:0000313" key="3">
    <source>
        <dbReference type="Proteomes" id="UP001216139"/>
    </source>
</evidence>
<organism evidence="2 3">
    <name type="scientific">Mucilaginibacter jinjuensis</name>
    <dbReference type="NCBI Taxonomy" id="1176721"/>
    <lineage>
        <taxon>Bacteria</taxon>
        <taxon>Pseudomonadati</taxon>
        <taxon>Bacteroidota</taxon>
        <taxon>Sphingobacteriia</taxon>
        <taxon>Sphingobacteriales</taxon>
        <taxon>Sphingobacteriaceae</taxon>
        <taxon>Mucilaginibacter</taxon>
    </lineage>
</organism>
<dbReference type="PANTHER" id="PTHR47197:SF3">
    <property type="entry name" value="DIHYDRO-HEME D1 DEHYDROGENASE"/>
    <property type="match status" value="1"/>
</dbReference>
<evidence type="ECO:0000313" key="2">
    <source>
        <dbReference type="EMBL" id="WCT11112.1"/>
    </source>
</evidence>
<dbReference type="Proteomes" id="UP001216139">
    <property type="component" value="Chromosome"/>
</dbReference>
<dbReference type="RefSeq" id="WP_273629302.1">
    <property type="nucleotide sequence ID" value="NZ_CP117167.1"/>
</dbReference>
<dbReference type="Gene3D" id="2.130.10.10">
    <property type="entry name" value="YVTN repeat-like/Quinoprotein amine dehydrogenase"/>
    <property type="match status" value="1"/>
</dbReference>
<keyword evidence="3" id="KW-1185">Reference proteome</keyword>
<protein>
    <submittedName>
        <fullName evidence="2">YncE family protein</fullName>
    </submittedName>
</protein>
<feature type="signal peptide" evidence="1">
    <location>
        <begin position="1"/>
        <end position="23"/>
    </location>
</feature>
<dbReference type="InterPro" id="IPR015943">
    <property type="entry name" value="WD40/YVTN_repeat-like_dom_sf"/>
</dbReference>
<dbReference type="InterPro" id="IPR051200">
    <property type="entry name" value="Host-pathogen_enzymatic-act"/>
</dbReference>
<dbReference type="InterPro" id="IPR011048">
    <property type="entry name" value="Haem_d1_sf"/>
</dbReference>
<proteinExistence type="predicted"/>
<name>A0ABY7T5W9_9SPHI</name>
<dbReference type="SUPFAM" id="SSF51004">
    <property type="entry name" value="C-terminal (heme d1) domain of cytochrome cd1-nitrite reductase"/>
    <property type="match status" value="1"/>
</dbReference>
<evidence type="ECO:0000256" key="1">
    <source>
        <dbReference type="SAM" id="SignalP"/>
    </source>
</evidence>
<sequence>MKKISGGIAVLLATVLLPVALHAQTYVLDKKIALPGDGGYDYLSIDHVNNRLYVSHGTMVNVVDLATDQPVGMIDDMKGVHGIAIDNKHNKGFISDGKANAVVAFDLKTLKKITTIPVDAQGPDAIMYDPYSEKVFSFNGESNNSSVVDPVTLKQVGTVALGGGPEFAVPDGKGKIYNNLEDKSSLNVIDSKALKVLKTYSLAPCGGPTGLALDLKNSRAFSVCRENKGMSVVDINTGKVITTVPIGAGVDAVAYDTETKLVFVSNGDGTTTIIKQESADKYSVAQTLTTQVRARTMTLDPKTHKIYLSVAQYEAGTPRKVVPGTFNVLVYKMQ</sequence>